<reference evidence="1 2" key="1">
    <citation type="submission" date="2012-08" db="EMBL/GenBank/DDBJ databases">
        <title>Oryza genome evolution.</title>
        <authorList>
            <person name="Wing R.A."/>
        </authorList>
    </citation>
    <scope>NUCLEOTIDE SEQUENCE</scope>
</reference>
<evidence type="ECO:0000313" key="1">
    <source>
        <dbReference type="EnsemblPlants" id="LPERR08G08440.1"/>
    </source>
</evidence>
<evidence type="ECO:0000313" key="2">
    <source>
        <dbReference type="Proteomes" id="UP000032180"/>
    </source>
</evidence>
<protein>
    <submittedName>
        <fullName evidence="1">Uncharacterized protein</fullName>
    </submittedName>
</protein>
<name>A0A0D9X6F7_9ORYZ</name>
<reference evidence="2" key="2">
    <citation type="submission" date="2013-12" db="EMBL/GenBank/DDBJ databases">
        <authorList>
            <person name="Yu Y."/>
            <person name="Lee S."/>
            <person name="de Baynast K."/>
            <person name="Wissotski M."/>
            <person name="Liu L."/>
            <person name="Talag J."/>
            <person name="Goicoechea J."/>
            <person name="Angelova A."/>
            <person name="Jetty R."/>
            <person name="Kudrna D."/>
            <person name="Golser W."/>
            <person name="Rivera L."/>
            <person name="Zhang J."/>
            <person name="Wing R."/>
        </authorList>
    </citation>
    <scope>NUCLEOTIDE SEQUENCE</scope>
</reference>
<dbReference type="EnsemblPlants" id="LPERR08G08440.1">
    <property type="protein sequence ID" value="LPERR08G08440.1"/>
    <property type="gene ID" value="LPERR08G08440"/>
</dbReference>
<organism evidence="1 2">
    <name type="scientific">Leersia perrieri</name>
    <dbReference type="NCBI Taxonomy" id="77586"/>
    <lineage>
        <taxon>Eukaryota</taxon>
        <taxon>Viridiplantae</taxon>
        <taxon>Streptophyta</taxon>
        <taxon>Embryophyta</taxon>
        <taxon>Tracheophyta</taxon>
        <taxon>Spermatophyta</taxon>
        <taxon>Magnoliopsida</taxon>
        <taxon>Liliopsida</taxon>
        <taxon>Poales</taxon>
        <taxon>Poaceae</taxon>
        <taxon>BOP clade</taxon>
        <taxon>Oryzoideae</taxon>
        <taxon>Oryzeae</taxon>
        <taxon>Oryzinae</taxon>
        <taxon>Leersia</taxon>
    </lineage>
</organism>
<keyword evidence="2" id="KW-1185">Reference proteome</keyword>
<dbReference type="Gramene" id="LPERR08G08440.1">
    <property type="protein sequence ID" value="LPERR08G08440.1"/>
    <property type="gene ID" value="LPERR08G08440"/>
</dbReference>
<dbReference type="HOGENOM" id="CLU_1789685_0_0_1"/>
<proteinExistence type="predicted"/>
<dbReference type="Proteomes" id="UP000032180">
    <property type="component" value="Chromosome 8"/>
</dbReference>
<reference evidence="1" key="3">
    <citation type="submission" date="2015-04" db="UniProtKB">
        <authorList>
            <consortium name="EnsemblPlants"/>
        </authorList>
    </citation>
    <scope>IDENTIFICATION</scope>
</reference>
<accession>A0A0D9X6F7</accession>
<sequence>MDRIDVTYAHQHQLERARFAIAVRVAGGTQHRAEYTPAVVAESCREGDTEPAAGDGITHDGEELLVVDEEGEAVAATEEDPLEGVERHRRRGEALAWDAIRGIQRGIEEDVGKVVGEEAEQWGLAVVGAEAAEELGGRRGGGASA</sequence>
<dbReference type="AlphaFoldDB" id="A0A0D9X6F7"/>